<dbReference type="OrthoDB" id="8300194at2759"/>
<dbReference type="InterPro" id="IPR002575">
    <property type="entry name" value="Aminoglycoside_PTrfase"/>
</dbReference>
<protein>
    <submittedName>
        <fullName evidence="2">Kinase-like protein</fullName>
    </submittedName>
</protein>
<keyword evidence="2" id="KW-0418">Kinase</keyword>
<evidence type="ECO:0000313" key="2">
    <source>
        <dbReference type="EMBL" id="KAF2279874.1"/>
    </source>
</evidence>
<reference evidence="2" key="1">
    <citation type="journal article" date="2020" name="Stud. Mycol.">
        <title>101 Dothideomycetes genomes: a test case for predicting lifestyles and emergence of pathogens.</title>
        <authorList>
            <person name="Haridas S."/>
            <person name="Albert R."/>
            <person name="Binder M."/>
            <person name="Bloem J."/>
            <person name="Labutti K."/>
            <person name="Salamov A."/>
            <person name="Andreopoulos B."/>
            <person name="Baker S."/>
            <person name="Barry K."/>
            <person name="Bills G."/>
            <person name="Bluhm B."/>
            <person name="Cannon C."/>
            <person name="Castanera R."/>
            <person name="Culley D."/>
            <person name="Daum C."/>
            <person name="Ezra D."/>
            <person name="Gonzalez J."/>
            <person name="Henrissat B."/>
            <person name="Kuo A."/>
            <person name="Liang C."/>
            <person name="Lipzen A."/>
            <person name="Lutzoni F."/>
            <person name="Magnuson J."/>
            <person name="Mondo S."/>
            <person name="Nolan M."/>
            <person name="Ohm R."/>
            <person name="Pangilinan J."/>
            <person name="Park H.-J."/>
            <person name="Ramirez L."/>
            <person name="Alfaro M."/>
            <person name="Sun H."/>
            <person name="Tritt A."/>
            <person name="Yoshinaga Y."/>
            <person name="Zwiers L.-H."/>
            <person name="Turgeon B."/>
            <person name="Goodwin S."/>
            <person name="Spatafora J."/>
            <person name="Crous P."/>
            <person name="Grigoriev I."/>
        </authorList>
    </citation>
    <scope>NUCLEOTIDE SEQUENCE</scope>
    <source>
        <strain evidence="2">CBS 379.55</strain>
    </source>
</reference>
<dbReference type="CDD" id="cd05120">
    <property type="entry name" value="APH_ChoK_like"/>
    <property type="match status" value="1"/>
</dbReference>
<dbReference type="InterPro" id="IPR011009">
    <property type="entry name" value="Kinase-like_dom_sf"/>
</dbReference>
<dbReference type="GeneID" id="54555131"/>
<dbReference type="EMBL" id="ML986485">
    <property type="protein sequence ID" value="KAF2279874.1"/>
    <property type="molecule type" value="Genomic_DNA"/>
</dbReference>
<keyword evidence="3" id="KW-1185">Reference proteome</keyword>
<dbReference type="Gene3D" id="3.90.1200.10">
    <property type="match status" value="1"/>
</dbReference>
<evidence type="ECO:0000313" key="3">
    <source>
        <dbReference type="Proteomes" id="UP000800097"/>
    </source>
</evidence>
<organism evidence="2 3">
    <name type="scientific">Westerdykella ornata</name>
    <dbReference type="NCBI Taxonomy" id="318751"/>
    <lineage>
        <taxon>Eukaryota</taxon>
        <taxon>Fungi</taxon>
        <taxon>Dikarya</taxon>
        <taxon>Ascomycota</taxon>
        <taxon>Pezizomycotina</taxon>
        <taxon>Dothideomycetes</taxon>
        <taxon>Pleosporomycetidae</taxon>
        <taxon>Pleosporales</taxon>
        <taxon>Sporormiaceae</taxon>
        <taxon>Westerdykella</taxon>
    </lineage>
</organism>
<dbReference type="SUPFAM" id="SSF56112">
    <property type="entry name" value="Protein kinase-like (PK-like)"/>
    <property type="match status" value="1"/>
</dbReference>
<sequence>MSAEIPCAACGWTSELQNACRYDSHVKLFYGLADRGVWSLGSKFILKERSNQPHNFEAKNLRFLKEHTTIPVPAVVEDWDEPNGQNFSIMRRIPGDPLSAVWATMSAVERENIAKQTAGYLFQLGQLQSSRLQSVDGQPLYSAFLFPDGYGIPHGPLRSGDELWAEMEIALKNVPEKARQQLRKRLPPAAPYTFTHGNLANVNIMVMNGNVTGILDWEASGYFPVWWQYTCARIGLDQEDYEWKTLLTKYMPSYESGREFWLDFYALSKYPYLNERGGSALGKNSVFLDSGGHGFKF</sequence>
<gene>
    <name evidence="2" type="ORF">EI97DRAFT_477361</name>
</gene>
<name>A0A6A6JUH5_WESOR</name>
<accession>A0A6A6JUH5</accession>
<dbReference type="Pfam" id="PF01636">
    <property type="entry name" value="APH"/>
    <property type="match status" value="1"/>
</dbReference>
<dbReference type="AlphaFoldDB" id="A0A6A6JUH5"/>
<keyword evidence="2" id="KW-0808">Transferase</keyword>
<proteinExistence type="predicted"/>
<dbReference type="InterPro" id="IPR051678">
    <property type="entry name" value="AGP_Transferase"/>
</dbReference>
<evidence type="ECO:0000259" key="1">
    <source>
        <dbReference type="Pfam" id="PF01636"/>
    </source>
</evidence>
<feature type="domain" description="Aminoglycoside phosphotransferase" evidence="1">
    <location>
        <begin position="55"/>
        <end position="226"/>
    </location>
</feature>
<dbReference type="PANTHER" id="PTHR21310">
    <property type="entry name" value="AMINOGLYCOSIDE PHOSPHOTRANSFERASE-RELATED-RELATED"/>
    <property type="match status" value="1"/>
</dbReference>
<dbReference type="PANTHER" id="PTHR21310:SF15">
    <property type="entry name" value="AMINOGLYCOSIDE PHOSPHOTRANSFERASE DOMAIN-CONTAINING PROTEIN"/>
    <property type="match status" value="1"/>
</dbReference>
<dbReference type="Proteomes" id="UP000800097">
    <property type="component" value="Unassembled WGS sequence"/>
</dbReference>
<dbReference type="RefSeq" id="XP_033657413.1">
    <property type="nucleotide sequence ID" value="XM_033801956.1"/>
</dbReference>
<dbReference type="GO" id="GO:0016301">
    <property type="term" value="F:kinase activity"/>
    <property type="evidence" value="ECO:0007669"/>
    <property type="project" value="UniProtKB-KW"/>
</dbReference>